<keyword evidence="7" id="KW-1185">Reference proteome</keyword>
<dbReference type="InterPro" id="IPR008207">
    <property type="entry name" value="Sig_transdc_His_kin_Hpt_dom"/>
</dbReference>
<dbReference type="Proteomes" id="UP001056500">
    <property type="component" value="Chromosome"/>
</dbReference>
<dbReference type="PANTHER" id="PTHR45138">
    <property type="entry name" value="REGULATORY COMPONENTS OF SENSORY TRANSDUCTION SYSTEM"/>
    <property type="match status" value="1"/>
</dbReference>
<feature type="modified residue" description="Phosphohistidine" evidence="1">
    <location>
        <position position="35"/>
    </location>
</feature>
<dbReference type="PROSITE" id="PS50110">
    <property type="entry name" value="RESPONSE_REGULATORY"/>
    <property type="match status" value="2"/>
</dbReference>
<proteinExistence type="predicted"/>
<dbReference type="SMART" id="SM00267">
    <property type="entry name" value="GGDEF"/>
    <property type="match status" value="1"/>
</dbReference>
<name>A0ABY4WMW4_9BACL</name>
<dbReference type="EMBL" id="CP098755">
    <property type="protein sequence ID" value="USG68505.1"/>
    <property type="molecule type" value="Genomic_DNA"/>
</dbReference>
<evidence type="ECO:0000259" key="3">
    <source>
        <dbReference type="PROSITE" id="PS50110"/>
    </source>
</evidence>
<dbReference type="CDD" id="cd01949">
    <property type="entry name" value="GGDEF"/>
    <property type="match status" value="1"/>
</dbReference>
<dbReference type="SUPFAM" id="SSF47226">
    <property type="entry name" value="Histidine-containing phosphotransfer domain, HPT domain"/>
    <property type="match status" value="1"/>
</dbReference>
<feature type="modified residue" description="4-aspartylphosphate" evidence="2">
    <location>
        <position position="160"/>
    </location>
</feature>
<evidence type="ECO:0000256" key="2">
    <source>
        <dbReference type="PROSITE-ProRule" id="PRU00169"/>
    </source>
</evidence>
<evidence type="ECO:0000259" key="5">
    <source>
        <dbReference type="PROSITE" id="PS50894"/>
    </source>
</evidence>
<protein>
    <submittedName>
        <fullName evidence="6">Response regulator</fullName>
    </submittedName>
</protein>
<dbReference type="InterPro" id="IPR029787">
    <property type="entry name" value="Nucleotide_cyclase"/>
</dbReference>
<dbReference type="SMART" id="SM00448">
    <property type="entry name" value="REC"/>
    <property type="match status" value="2"/>
</dbReference>
<dbReference type="PROSITE" id="PS50894">
    <property type="entry name" value="HPT"/>
    <property type="match status" value="1"/>
</dbReference>
<dbReference type="Gene3D" id="3.30.70.270">
    <property type="match status" value="1"/>
</dbReference>
<feature type="domain" description="HPt" evidence="5">
    <location>
        <begin position="1"/>
        <end position="94"/>
    </location>
</feature>
<dbReference type="InterPro" id="IPR043128">
    <property type="entry name" value="Rev_trsase/Diguanyl_cyclase"/>
</dbReference>
<dbReference type="InterPro" id="IPR036641">
    <property type="entry name" value="HPT_dom_sf"/>
</dbReference>
<evidence type="ECO:0000259" key="4">
    <source>
        <dbReference type="PROSITE" id="PS50887"/>
    </source>
</evidence>
<dbReference type="Pfam" id="PF00072">
    <property type="entry name" value="Response_reg"/>
    <property type="match status" value="2"/>
</dbReference>
<feature type="domain" description="Response regulatory" evidence="3">
    <location>
        <begin position="411"/>
        <end position="534"/>
    </location>
</feature>
<evidence type="ECO:0000256" key="1">
    <source>
        <dbReference type="PROSITE-ProRule" id="PRU00110"/>
    </source>
</evidence>
<keyword evidence="2" id="KW-0597">Phosphoprotein</keyword>
<dbReference type="CDD" id="cd17574">
    <property type="entry name" value="REC_OmpR"/>
    <property type="match status" value="1"/>
</dbReference>
<feature type="modified residue" description="4-aspartylphosphate" evidence="2">
    <location>
        <position position="467"/>
    </location>
</feature>
<dbReference type="Gene3D" id="3.40.50.2300">
    <property type="match status" value="2"/>
</dbReference>
<dbReference type="Pfam" id="PF00990">
    <property type="entry name" value="GGDEF"/>
    <property type="match status" value="1"/>
</dbReference>
<dbReference type="PROSITE" id="PS50887">
    <property type="entry name" value="GGDEF"/>
    <property type="match status" value="1"/>
</dbReference>
<evidence type="ECO:0000313" key="7">
    <source>
        <dbReference type="Proteomes" id="UP001056500"/>
    </source>
</evidence>
<dbReference type="Pfam" id="PF01627">
    <property type="entry name" value="Hpt"/>
    <property type="match status" value="1"/>
</dbReference>
<dbReference type="NCBIfam" id="TIGR00254">
    <property type="entry name" value="GGDEF"/>
    <property type="match status" value="1"/>
</dbReference>
<dbReference type="InterPro" id="IPR011006">
    <property type="entry name" value="CheY-like_superfamily"/>
</dbReference>
<gene>
    <name evidence="6" type="ORF">NDK47_23145</name>
</gene>
<dbReference type="InterPro" id="IPR001789">
    <property type="entry name" value="Sig_transdc_resp-reg_receiver"/>
</dbReference>
<organism evidence="6 7">
    <name type="scientific">Brevibacillus ruminantium</name>
    <dbReference type="NCBI Taxonomy" id="2950604"/>
    <lineage>
        <taxon>Bacteria</taxon>
        <taxon>Bacillati</taxon>
        <taxon>Bacillota</taxon>
        <taxon>Bacilli</taxon>
        <taxon>Bacillales</taxon>
        <taxon>Paenibacillaceae</taxon>
        <taxon>Brevibacillus</taxon>
    </lineage>
</organism>
<evidence type="ECO:0000313" key="6">
    <source>
        <dbReference type="EMBL" id="USG68505.1"/>
    </source>
</evidence>
<dbReference type="RefSeq" id="WP_251876343.1">
    <property type="nucleotide sequence ID" value="NZ_CP098755.1"/>
</dbReference>
<dbReference type="Gene3D" id="1.20.120.160">
    <property type="entry name" value="HPT domain"/>
    <property type="match status" value="1"/>
</dbReference>
<sequence>MKYRDALMASIHKQLETWFDQPHPIPREEVYRFLHSLKGTSGTIGLDDLSTLSEQLLEKLEHIPFKEWPLEDLREFLLDLLTVSHNYRDSAELHDVSTNPESNDRYENQPLLLILDDDVTLLMYLKEQLEELGWSVIATVYPHKALDYFHDMQPDCLILDLNIPETGGFQIMQTLSEKIKKQYVPTTIISNDCSKDTRLRAYRLGADDFMCKPLDIDEMAVRLERQLHRKRWMNRILFVDELTGALNRNSLADTFERVLHECGRNDSPFSLAFLDIDYFKRVNDTYGHLIGDEVLRGFASFLQSRFQQNEVLFRYGGEEFILLLPRRTWQEAKQELEEALEAYCSLSFSSPLGSFSLSFSAGVVQMQDRSQSLSHWLELADTALYEAKKRGRRRIEAALQLQQVATKVKLRAAIIDDDSMIRTMLTESVTKCFDGWIQADIRVFQDGESFFADDWHRGSEPYLVILDGVMPGMDGLEVLQKIQELPNADHYMVIMLTGRKEEQDIVRALQLGADDYMTKPFSLKELEARIRRLVKKMK</sequence>
<dbReference type="InterPro" id="IPR050469">
    <property type="entry name" value="Diguanylate_Cyclase"/>
</dbReference>
<dbReference type="InterPro" id="IPR000160">
    <property type="entry name" value="GGDEF_dom"/>
</dbReference>
<feature type="domain" description="Response regulatory" evidence="3">
    <location>
        <begin position="111"/>
        <end position="227"/>
    </location>
</feature>
<accession>A0ABY4WMW4</accession>
<dbReference type="SUPFAM" id="SSF52172">
    <property type="entry name" value="CheY-like"/>
    <property type="match status" value="2"/>
</dbReference>
<feature type="domain" description="GGDEF" evidence="4">
    <location>
        <begin position="267"/>
        <end position="400"/>
    </location>
</feature>
<dbReference type="PANTHER" id="PTHR45138:SF24">
    <property type="entry name" value="DIGUANYLATE CYCLASE DGCC-RELATED"/>
    <property type="match status" value="1"/>
</dbReference>
<reference evidence="6" key="1">
    <citation type="submission" date="2022-06" db="EMBL/GenBank/DDBJ databases">
        <title>Genome sequencing of Brevibacillus sp. BB3-R1.</title>
        <authorList>
            <person name="Heo J."/>
            <person name="Lee D."/>
            <person name="Won M."/>
            <person name="Han B.-H."/>
            <person name="Hong S.-B."/>
            <person name="Kwon S.-W."/>
        </authorList>
    </citation>
    <scope>NUCLEOTIDE SEQUENCE</scope>
    <source>
        <strain evidence="6">BB3-R1</strain>
    </source>
</reference>
<dbReference type="SUPFAM" id="SSF55073">
    <property type="entry name" value="Nucleotide cyclase"/>
    <property type="match status" value="1"/>
</dbReference>